<proteinExistence type="inferred from homology"/>
<keyword evidence="4" id="KW-0804">Transcription</keyword>
<dbReference type="Proteomes" id="UP000215896">
    <property type="component" value="Unassembled WGS sequence"/>
</dbReference>
<dbReference type="Pfam" id="PF00126">
    <property type="entry name" value="HTH_1"/>
    <property type="match status" value="1"/>
</dbReference>
<dbReference type="RefSeq" id="WP_094404317.1">
    <property type="nucleotide sequence ID" value="NZ_NMVO01000001.1"/>
</dbReference>
<dbReference type="GO" id="GO:0003700">
    <property type="term" value="F:DNA-binding transcription factor activity"/>
    <property type="evidence" value="ECO:0007669"/>
    <property type="project" value="InterPro"/>
</dbReference>
<keyword evidence="2" id="KW-0805">Transcription regulation</keyword>
<dbReference type="PANTHER" id="PTHR30346:SF29">
    <property type="entry name" value="LYSR SUBSTRATE-BINDING"/>
    <property type="match status" value="1"/>
</dbReference>
<dbReference type="Pfam" id="PF03466">
    <property type="entry name" value="LysR_substrate"/>
    <property type="match status" value="1"/>
</dbReference>
<dbReference type="GO" id="GO:0003677">
    <property type="term" value="F:DNA binding"/>
    <property type="evidence" value="ECO:0007669"/>
    <property type="project" value="UniProtKB-KW"/>
</dbReference>
<evidence type="ECO:0000313" key="6">
    <source>
        <dbReference type="EMBL" id="OYO17469.1"/>
    </source>
</evidence>
<keyword evidence="7" id="KW-1185">Reference proteome</keyword>
<dbReference type="Gene3D" id="1.10.10.10">
    <property type="entry name" value="Winged helix-like DNA-binding domain superfamily/Winged helix DNA-binding domain"/>
    <property type="match status" value="1"/>
</dbReference>
<comment type="caution">
    <text evidence="6">The sequence shown here is derived from an EMBL/GenBank/DDBJ whole genome shotgun (WGS) entry which is preliminary data.</text>
</comment>
<keyword evidence="3" id="KW-0238">DNA-binding</keyword>
<dbReference type="GO" id="GO:0032993">
    <property type="term" value="C:protein-DNA complex"/>
    <property type="evidence" value="ECO:0007669"/>
    <property type="project" value="TreeGrafter"/>
</dbReference>
<dbReference type="EMBL" id="NMVO01000001">
    <property type="protein sequence ID" value="OYO17469.1"/>
    <property type="molecule type" value="Genomic_DNA"/>
</dbReference>
<dbReference type="InterPro" id="IPR036388">
    <property type="entry name" value="WH-like_DNA-bd_sf"/>
</dbReference>
<sequence length="305" mass="32360">MDLAQLEALRALAEYGSVTDAALETGRTPSAVSQQLKALQRSVGARLVERDGRGVRLTDAGAALAAASRRVGVAMAELEEEWAAWQQAPGGTVRVATFHSAGELLLPGLLSRLGDRPDLRLELADQDVSSDSFAALTGQHDIVIGHRGDDAIPAGRDRVEVHPLFTEPVDVAVPVDHRLAGRSGVRAADVVDEPWIGVPQGFPLDRILTALATTAGNPARVRHRSVNFQLAERLVATGHGVALLPRHTTALHAVPGLVLLPVTDVRLRRHVEALVHPERGVRRAVRAVLTELTAEAASIGADTDG</sequence>
<dbReference type="PANTHER" id="PTHR30346">
    <property type="entry name" value="TRANSCRIPTIONAL DUAL REGULATOR HCAR-RELATED"/>
    <property type="match status" value="1"/>
</dbReference>
<gene>
    <name evidence="6" type="ORF">CGZ94_00730</name>
</gene>
<evidence type="ECO:0000259" key="5">
    <source>
        <dbReference type="PROSITE" id="PS50931"/>
    </source>
</evidence>
<dbReference type="Gene3D" id="3.40.190.10">
    <property type="entry name" value="Periplasmic binding protein-like II"/>
    <property type="match status" value="2"/>
</dbReference>
<accession>A0A255GNU0</accession>
<reference evidence="6 7" key="1">
    <citation type="submission" date="2017-07" db="EMBL/GenBank/DDBJ databases">
        <title>Draft whole genome sequences of clinical Proprionibacteriaceae strains.</title>
        <authorList>
            <person name="Bernier A.-M."/>
            <person name="Bernard K."/>
            <person name="Domingo M.-C."/>
        </authorList>
    </citation>
    <scope>NUCLEOTIDE SEQUENCE [LARGE SCALE GENOMIC DNA]</scope>
    <source>
        <strain evidence="6 7">NML 030167</strain>
    </source>
</reference>
<dbReference type="SUPFAM" id="SSF46785">
    <property type="entry name" value="Winged helix' DNA-binding domain"/>
    <property type="match status" value="1"/>
</dbReference>
<dbReference type="CDD" id="cd05466">
    <property type="entry name" value="PBP2_LTTR_substrate"/>
    <property type="match status" value="1"/>
</dbReference>
<feature type="domain" description="HTH lysR-type" evidence="5">
    <location>
        <begin position="1"/>
        <end position="58"/>
    </location>
</feature>
<evidence type="ECO:0000256" key="2">
    <source>
        <dbReference type="ARBA" id="ARBA00023015"/>
    </source>
</evidence>
<dbReference type="OrthoDB" id="4131546at2"/>
<dbReference type="AlphaFoldDB" id="A0A255GNU0"/>
<organism evidence="6 7">
    <name type="scientific">Enemella evansiae</name>
    <dbReference type="NCBI Taxonomy" id="2016499"/>
    <lineage>
        <taxon>Bacteria</taxon>
        <taxon>Bacillati</taxon>
        <taxon>Actinomycetota</taxon>
        <taxon>Actinomycetes</taxon>
        <taxon>Propionibacteriales</taxon>
        <taxon>Propionibacteriaceae</taxon>
        <taxon>Enemella</taxon>
    </lineage>
</organism>
<evidence type="ECO:0000256" key="4">
    <source>
        <dbReference type="ARBA" id="ARBA00023163"/>
    </source>
</evidence>
<evidence type="ECO:0000256" key="1">
    <source>
        <dbReference type="ARBA" id="ARBA00009437"/>
    </source>
</evidence>
<dbReference type="PROSITE" id="PS50931">
    <property type="entry name" value="HTH_LYSR"/>
    <property type="match status" value="1"/>
</dbReference>
<name>A0A255GNU0_9ACTN</name>
<dbReference type="InterPro" id="IPR005119">
    <property type="entry name" value="LysR_subst-bd"/>
</dbReference>
<evidence type="ECO:0000313" key="7">
    <source>
        <dbReference type="Proteomes" id="UP000215896"/>
    </source>
</evidence>
<protein>
    <submittedName>
        <fullName evidence="6">LysR family transcriptional regulator</fullName>
    </submittedName>
</protein>
<dbReference type="SUPFAM" id="SSF53850">
    <property type="entry name" value="Periplasmic binding protein-like II"/>
    <property type="match status" value="1"/>
</dbReference>
<comment type="similarity">
    <text evidence="1">Belongs to the LysR transcriptional regulatory family.</text>
</comment>
<dbReference type="InterPro" id="IPR000847">
    <property type="entry name" value="LysR_HTH_N"/>
</dbReference>
<evidence type="ECO:0000256" key="3">
    <source>
        <dbReference type="ARBA" id="ARBA00023125"/>
    </source>
</evidence>
<dbReference type="InterPro" id="IPR036390">
    <property type="entry name" value="WH_DNA-bd_sf"/>
</dbReference>